<name>A0A9P6LT20_9FUNG</name>
<comment type="caution">
    <text evidence="1">The sequence shown here is derived from an EMBL/GenBank/DDBJ whole genome shotgun (WGS) entry which is preliminary data.</text>
</comment>
<dbReference type="AlphaFoldDB" id="A0A9P6LT20"/>
<proteinExistence type="predicted"/>
<organism evidence="1 2">
    <name type="scientific">Modicella reniformis</name>
    <dbReference type="NCBI Taxonomy" id="1440133"/>
    <lineage>
        <taxon>Eukaryota</taxon>
        <taxon>Fungi</taxon>
        <taxon>Fungi incertae sedis</taxon>
        <taxon>Mucoromycota</taxon>
        <taxon>Mortierellomycotina</taxon>
        <taxon>Mortierellomycetes</taxon>
        <taxon>Mortierellales</taxon>
        <taxon>Mortierellaceae</taxon>
        <taxon>Modicella</taxon>
    </lineage>
</organism>
<evidence type="ECO:0000313" key="2">
    <source>
        <dbReference type="Proteomes" id="UP000749646"/>
    </source>
</evidence>
<keyword evidence="2" id="KW-1185">Reference proteome</keyword>
<gene>
    <name evidence="1" type="ORF">BGZ65_001443</name>
</gene>
<sequence>MDNRARLDTAGIDLDVLFMAQFVVDGHQKRPMEKLLRDTASMDEHPNITGDLKGIVLENEISKPTKTKKLIIHIVPEPFETPERATGARFISIKNLFNNLGTGLQDQSSRGNSTNGEILCLWDTMLPGSPNELPVSHGTSTTRCYCGHGTNCKQSADID</sequence>
<accession>A0A9P6LT20</accession>
<protein>
    <submittedName>
        <fullName evidence="1">Uncharacterized protein</fullName>
    </submittedName>
</protein>
<reference evidence="1" key="1">
    <citation type="journal article" date="2020" name="Fungal Divers.">
        <title>Resolving the Mortierellaceae phylogeny through synthesis of multi-gene phylogenetics and phylogenomics.</title>
        <authorList>
            <person name="Vandepol N."/>
            <person name="Liber J."/>
            <person name="Desiro A."/>
            <person name="Na H."/>
            <person name="Kennedy M."/>
            <person name="Barry K."/>
            <person name="Grigoriev I.V."/>
            <person name="Miller A.N."/>
            <person name="O'Donnell K."/>
            <person name="Stajich J.E."/>
            <person name="Bonito G."/>
        </authorList>
    </citation>
    <scope>NUCLEOTIDE SEQUENCE</scope>
    <source>
        <strain evidence="1">MES-2147</strain>
    </source>
</reference>
<evidence type="ECO:0000313" key="1">
    <source>
        <dbReference type="EMBL" id="KAF9937481.1"/>
    </source>
</evidence>
<dbReference type="Proteomes" id="UP000749646">
    <property type="component" value="Unassembled WGS sequence"/>
</dbReference>
<dbReference type="EMBL" id="JAAAHW010009685">
    <property type="protein sequence ID" value="KAF9937481.1"/>
    <property type="molecule type" value="Genomic_DNA"/>
</dbReference>